<comment type="caution">
    <text evidence="2">The sequence shown here is derived from an EMBL/GenBank/DDBJ whole genome shotgun (WGS) entry which is preliminary data.</text>
</comment>
<organism evidence="2 3">
    <name type="scientific">Peteryoungia algae</name>
    <dbReference type="NCBI Taxonomy" id="2919917"/>
    <lineage>
        <taxon>Bacteria</taxon>
        <taxon>Pseudomonadati</taxon>
        <taxon>Pseudomonadota</taxon>
        <taxon>Alphaproteobacteria</taxon>
        <taxon>Hyphomicrobiales</taxon>
        <taxon>Rhizobiaceae</taxon>
        <taxon>Peteryoungia</taxon>
    </lineage>
</organism>
<dbReference type="Pfam" id="PF13490">
    <property type="entry name" value="zf-HC2"/>
    <property type="match status" value="1"/>
</dbReference>
<name>A0ABT0CXY9_9HYPH</name>
<gene>
    <name evidence="2" type="ORF">MKJ03_06760</name>
</gene>
<proteinExistence type="predicted"/>
<evidence type="ECO:0000313" key="3">
    <source>
        <dbReference type="Proteomes" id="UP001522662"/>
    </source>
</evidence>
<dbReference type="EMBL" id="JALAYX010000002">
    <property type="protein sequence ID" value="MCJ8238021.1"/>
    <property type="molecule type" value="Genomic_DNA"/>
</dbReference>
<sequence length="64" mass="7093">MMCDKATKLASDKLDRRLSIPETIRLRLHLVGCDACSGFVRQIGVLRKASRRYVATDASDPGET</sequence>
<dbReference type="RefSeq" id="WP_245135813.1">
    <property type="nucleotide sequence ID" value="NZ_CP128477.1"/>
</dbReference>
<evidence type="ECO:0000313" key="2">
    <source>
        <dbReference type="EMBL" id="MCJ8238021.1"/>
    </source>
</evidence>
<dbReference type="InterPro" id="IPR027383">
    <property type="entry name" value="Znf_put"/>
</dbReference>
<dbReference type="Proteomes" id="UP001522662">
    <property type="component" value="Unassembled WGS sequence"/>
</dbReference>
<geneLocation type="plasmid" evidence="2">
    <name>unnamed</name>
</geneLocation>
<keyword evidence="2" id="KW-0614">Plasmid</keyword>
<keyword evidence="3" id="KW-1185">Reference proteome</keyword>
<reference evidence="2 3" key="1">
    <citation type="submission" date="2022-03" db="EMBL/GenBank/DDBJ databases">
        <title>Rhizobium SSM4.3 sp. nov., isolated from Sediment (Gouqi Island).</title>
        <authorList>
            <person name="Chen G."/>
        </authorList>
    </citation>
    <scope>NUCLEOTIDE SEQUENCE [LARGE SCALE GENOMIC DNA]</scope>
    <source>
        <strain evidence="2 3">SSM4.3</strain>
        <plasmid evidence="2">unnamed</plasmid>
    </source>
</reference>
<accession>A0ABT0CXY9</accession>
<feature type="domain" description="Putative zinc-finger" evidence="1">
    <location>
        <begin position="3"/>
        <end position="36"/>
    </location>
</feature>
<protein>
    <submittedName>
        <fullName evidence="2">Zf-HC2 domain-containing protein</fullName>
    </submittedName>
</protein>
<evidence type="ECO:0000259" key="1">
    <source>
        <dbReference type="Pfam" id="PF13490"/>
    </source>
</evidence>